<keyword evidence="5 6" id="KW-0233">DNA recombination</keyword>
<dbReference type="PATRIC" id="fig|1107881.3.peg.6992"/>
<protein>
    <recommendedName>
        <fullName evidence="6">Mutator family transposase</fullName>
    </recommendedName>
</protein>
<evidence type="ECO:0000256" key="2">
    <source>
        <dbReference type="ARBA" id="ARBA00010961"/>
    </source>
</evidence>
<dbReference type="Proteomes" id="UP000004038">
    <property type="component" value="Unassembled WGS sequence"/>
</dbReference>
<dbReference type="InterPro" id="IPR001207">
    <property type="entry name" value="Transposase_mutator"/>
</dbReference>
<dbReference type="PANTHER" id="PTHR33217:SF7">
    <property type="entry name" value="TRANSPOSASE FOR INSERTION SEQUENCE ELEMENT IS1081"/>
    <property type="match status" value="1"/>
</dbReference>
<sequence length="168" mass="20426">MESACWWLPHSSADDWFFNSPYVHFLRNALDHLPRKHGDDCLQELRWLYDRRDLDEAKADLAAWLGKWSVRYPRLTSWVEETIEQTLTFFRLPRQHHKHLKSTNIRERLNEEIRRRTYVVRIFPNTESCLRLVRALAVETHENWMEANRYINMDDLREHKKLALRQAA</sequence>
<evidence type="ECO:0000256" key="5">
    <source>
        <dbReference type="ARBA" id="ARBA00023172"/>
    </source>
</evidence>
<accession>H0GBP6</accession>
<evidence type="ECO:0000256" key="3">
    <source>
        <dbReference type="ARBA" id="ARBA00022578"/>
    </source>
</evidence>
<gene>
    <name evidence="7" type="ORF">SM0020_34857</name>
</gene>
<name>H0GBP6_RHIML</name>
<evidence type="ECO:0000256" key="6">
    <source>
        <dbReference type="RuleBase" id="RU365089"/>
    </source>
</evidence>
<dbReference type="Pfam" id="PF00872">
    <property type="entry name" value="Transposase_mut"/>
    <property type="match status" value="1"/>
</dbReference>
<comment type="function">
    <text evidence="1 6">Required for the transposition of the insertion element.</text>
</comment>
<dbReference type="AlphaFoldDB" id="H0GBP6"/>
<dbReference type="GO" id="GO:0004803">
    <property type="term" value="F:transposase activity"/>
    <property type="evidence" value="ECO:0007669"/>
    <property type="project" value="UniProtKB-UniRule"/>
</dbReference>
<evidence type="ECO:0000313" key="8">
    <source>
        <dbReference type="Proteomes" id="UP000004038"/>
    </source>
</evidence>
<comment type="similarity">
    <text evidence="2 6">Belongs to the transposase mutator family.</text>
</comment>
<evidence type="ECO:0000256" key="4">
    <source>
        <dbReference type="ARBA" id="ARBA00023125"/>
    </source>
</evidence>
<dbReference type="EMBL" id="AGVV01000188">
    <property type="protein sequence ID" value="EHK73272.1"/>
    <property type="molecule type" value="Genomic_DNA"/>
</dbReference>
<evidence type="ECO:0000313" key="7">
    <source>
        <dbReference type="EMBL" id="EHK73272.1"/>
    </source>
</evidence>
<keyword evidence="4 6" id="KW-0238">DNA-binding</keyword>
<dbReference type="PANTHER" id="PTHR33217">
    <property type="entry name" value="TRANSPOSASE FOR INSERTION SEQUENCE ELEMENT IS1081"/>
    <property type="match status" value="1"/>
</dbReference>
<dbReference type="GO" id="GO:0003677">
    <property type="term" value="F:DNA binding"/>
    <property type="evidence" value="ECO:0007669"/>
    <property type="project" value="UniProtKB-UniRule"/>
</dbReference>
<proteinExistence type="inferred from homology"/>
<keyword evidence="3 6" id="KW-0815">Transposition</keyword>
<dbReference type="GO" id="GO:0006313">
    <property type="term" value="P:DNA transposition"/>
    <property type="evidence" value="ECO:0007669"/>
    <property type="project" value="UniProtKB-UniRule"/>
</dbReference>
<organism evidence="7 8">
    <name type="scientific">Sinorhizobium meliloti CCNWSX0020</name>
    <dbReference type="NCBI Taxonomy" id="1107881"/>
    <lineage>
        <taxon>Bacteria</taxon>
        <taxon>Pseudomonadati</taxon>
        <taxon>Pseudomonadota</taxon>
        <taxon>Alphaproteobacteria</taxon>
        <taxon>Hyphomicrobiales</taxon>
        <taxon>Rhizobiaceae</taxon>
        <taxon>Sinorhizobium/Ensifer group</taxon>
        <taxon>Sinorhizobium</taxon>
    </lineage>
</organism>
<keyword evidence="6" id="KW-0814">Transposable element</keyword>
<evidence type="ECO:0000256" key="1">
    <source>
        <dbReference type="ARBA" id="ARBA00002190"/>
    </source>
</evidence>
<reference evidence="7 8" key="1">
    <citation type="journal article" date="2012" name="J. Bacteriol.">
        <title>Draft Genome Sequence of Sinorhizobium meliloti CCNWSX0020, a Nitrogen-Fixing Symbiont with Copper Tolerance Capability Isolated from Lead-Zinc Mine Tailings.</title>
        <authorList>
            <person name="Li Z."/>
            <person name="Ma Z."/>
            <person name="Hao X."/>
            <person name="Wei G."/>
        </authorList>
    </citation>
    <scope>NUCLEOTIDE SEQUENCE [LARGE SCALE GENOMIC DNA]</scope>
    <source>
        <strain evidence="7 8">CCNWSX0020</strain>
    </source>
</reference>